<dbReference type="InterPro" id="IPR014914">
    <property type="entry name" value="RES_dom"/>
</dbReference>
<dbReference type="Proteomes" id="UP000078084">
    <property type="component" value="Unassembled WGS sequence"/>
</dbReference>
<sequence length="240" mass="26735">MNGAAWNPAWLQDHAGSLAMENAWRGVETQYIAASMKLVDSLEEQGLLEILLEESKPPAQRKSPGQHYLLLSPFRYFPQHDSRFRPACQSGLWYGSSTLDGACSEVAYWRMRFLLDSEALAADGELITEHTFFQASVRGNAINLMAEPWAGLAHLWKHSTDYRATHALAAAAMAASIEWIQYESVRAPTCALAAVLTPTAVHAASARLERSKQEWVCKATLAGVMMIRKNGQGRFEWRPE</sequence>
<evidence type="ECO:0000313" key="3">
    <source>
        <dbReference type="Proteomes" id="UP000078084"/>
    </source>
</evidence>
<feature type="domain" description="RES" evidence="1">
    <location>
        <begin position="73"/>
        <end position="207"/>
    </location>
</feature>
<evidence type="ECO:0000259" key="1">
    <source>
        <dbReference type="SMART" id="SM00953"/>
    </source>
</evidence>
<dbReference type="EMBL" id="LBNE01000005">
    <property type="protein sequence ID" value="KKO71793.1"/>
    <property type="molecule type" value="Genomic_DNA"/>
</dbReference>
<gene>
    <name evidence="2" type="ORF">AAV32_09445</name>
</gene>
<dbReference type="STRING" id="206506.AAV32_09445"/>
<protein>
    <recommendedName>
        <fullName evidence="1">RES domain-containing protein</fullName>
    </recommendedName>
</protein>
<proteinExistence type="predicted"/>
<comment type="caution">
    <text evidence="2">The sequence shown here is derived from an EMBL/GenBank/DDBJ whole genome shotgun (WGS) entry which is preliminary data.</text>
</comment>
<reference evidence="2 3" key="1">
    <citation type="submission" date="2015-04" db="EMBL/GenBank/DDBJ databases">
        <title>Genome sequence of Kerstersia gyiorum CG1.</title>
        <authorList>
            <person name="Greninger A.L."/>
            <person name="Kozyreva V."/>
            <person name="Chaturvedi V."/>
        </authorList>
    </citation>
    <scope>NUCLEOTIDE SEQUENCE [LARGE SCALE GENOMIC DNA]</scope>
    <source>
        <strain evidence="2 3">CG1</strain>
    </source>
</reference>
<organism evidence="2 3">
    <name type="scientific">Kerstersia gyiorum</name>
    <dbReference type="NCBI Taxonomy" id="206506"/>
    <lineage>
        <taxon>Bacteria</taxon>
        <taxon>Pseudomonadati</taxon>
        <taxon>Pseudomonadota</taxon>
        <taxon>Betaproteobacteria</taxon>
        <taxon>Burkholderiales</taxon>
        <taxon>Alcaligenaceae</taxon>
        <taxon>Kerstersia</taxon>
    </lineage>
</organism>
<dbReference type="AlphaFoldDB" id="A0A171KSC6"/>
<keyword evidence="3" id="KW-1185">Reference proteome</keyword>
<dbReference type="Pfam" id="PF08808">
    <property type="entry name" value="RES"/>
    <property type="match status" value="1"/>
</dbReference>
<accession>A0A171KSC6</accession>
<dbReference type="SMART" id="SM00953">
    <property type="entry name" value="RES"/>
    <property type="match status" value="1"/>
</dbReference>
<evidence type="ECO:0000313" key="2">
    <source>
        <dbReference type="EMBL" id="KKO71793.1"/>
    </source>
</evidence>
<name>A0A171KSC6_9BURK</name>